<dbReference type="PANTHER" id="PTHR30509:SF8">
    <property type="entry name" value="INNER MEMBRANE PROTEIN YCCS"/>
    <property type="match status" value="1"/>
</dbReference>
<feature type="transmembrane region" description="Helical" evidence="7">
    <location>
        <begin position="441"/>
        <end position="459"/>
    </location>
</feature>
<sequence>MNLQAREFRYFLYSQAFADGLRTTVAVLLPALVGSFYGQFETGMTLSLGALCVSLTDAPGPLLNKRNGMLLCTVALFLVATLTAFARQHPVTMGLELVGAGFFFSMFNAYGPRAAAVGNAVLLIVILTMDNPLPPGGVWVHSGLIAAGGLWYFALSYFFSLALPYRPGQRVLGECIRELARYLHIKASFYDPSSDLDSGYRQLVSRQVLVHEKQDAVRDILFKTRQITQESTLEGRRLILMFVETVDLFEDITAAYYDYASLRRRFAPTGILEQIAEQIREMARHLDDIGVAVQMDRPYRADGTLEAALTRLKSAIDALPKLPSESHLVLRKILVNLRRLSGRLTELEHFFDPETIPERKSRLDHGLFVSHQPLDPKIFWSNLTPESVVFRHSLRVAFACLFGYFLTRLINYGEHSYWVLLTIAFILKPAFSLTRERNVQRIIGTLGGGLFGVAVLYFIPSREAQFVIMVLCMLGTYSFLRINYLAMVCFTTPFMLILFHFLGMPFIELAQERIFDTVLGCAIAFGTSVLLLPSWEADQLGGHLKGLLRANGNYLDLIISALEGRKVSQLSYKLARKELYVQTANLSAAFQRMLNEPRNLQRSKKHLHPFIVLQHILFSNMATLATDLLRREPRAHAPALVHSAQKALRTLEGGLERMHAEKEAVLKEVESVPGVETAPAAEDALMKEQLDYINQVCTDMDKALRQIGL</sequence>
<keyword evidence="4 7" id="KW-1133">Transmembrane helix</keyword>
<comment type="similarity">
    <text evidence="6">Belongs to the YccS/YhfK family.</text>
</comment>
<comment type="subcellular location">
    <subcellularLocation>
        <location evidence="1">Cell membrane</location>
        <topology evidence="1">Multi-pass membrane protein</topology>
    </subcellularLocation>
</comment>
<dbReference type="RefSeq" id="WP_345254187.1">
    <property type="nucleotide sequence ID" value="NZ_BAABGY010000005.1"/>
</dbReference>
<evidence type="ECO:0000256" key="3">
    <source>
        <dbReference type="ARBA" id="ARBA00022692"/>
    </source>
</evidence>
<feature type="domain" description="Integral membrane protein YccS N-terminal" evidence="8">
    <location>
        <begin position="69"/>
        <end position="347"/>
    </location>
</feature>
<evidence type="ECO:0000256" key="2">
    <source>
        <dbReference type="ARBA" id="ARBA00022475"/>
    </source>
</evidence>
<dbReference type="Proteomes" id="UP001501725">
    <property type="component" value="Unassembled WGS sequence"/>
</dbReference>
<feature type="transmembrane region" description="Helical" evidence="7">
    <location>
        <begin position="68"/>
        <end position="86"/>
    </location>
</feature>
<evidence type="ECO:0000256" key="4">
    <source>
        <dbReference type="ARBA" id="ARBA00022989"/>
    </source>
</evidence>
<keyword evidence="3 7" id="KW-0812">Transmembrane</keyword>
<feature type="transmembrane region" description="Helical" evidence="7">
    <location>
        <begin position="21"/>
        <end position="40"/>
    </location>
</feature>
<evidence type="ECO:0000256" key="1">
    <source>
        <dbReference type="ARBA" id="ARBA00004651"/>
    </source>
</evidence>
<proteinExistence type="inferred from homology"/>
<feature type="transmembrane region" description="Helical" evidence="7">
    <location>
        <begin position="139"/>
        <end position="163"/>
    </location>
</feature>
<dbReference type="PANTHER" id="PTHR30509">
    <property type="entry name" value="P-HYDROXYBENZOIC ACID EFFLUX PUMP SUBUNIT-RELATED"/>
    <property type="match status" value="1"/>
</dbReference>
<feature type="transmembrane region" description="Helical" evidence="7">
    <location>
        <begin position="98"/>
        <end position="127"/>
    </location>
</feature>
<evidence type="ECO:0000256" key="6">
    <source>
        <dbReference type="ARBA" id="ARBA00043993"/>
    </source>
</evidence>
<dbReference type="Pfam" id="PF13515">
    <property type="entry name" value="FUSC_2"/>
    <property type="match status" value="1"/>
</dbReference>
<evidence type="ECO:0000313" key="11">
    <source>
        <dbReference type="Proteomes" id="UP001501725"/>
    </source>
</evidence>
<dbReference type="Pfam" id="PF12805">
    <property type="entry name" value="FUSC-like"/>
    <property type="match status" value="1"/>
</dbReference>
<keyword evidence="5 7" id="KW-0472">Membrane</keyword>
<evidence type="ECO:0000256" key="7">
    <source>
        <dbReference type="SAM" id="Phobius"/>
    </source>
</evidence>
<organism evidence="10 11">
    <name type="scientific">Flaviaesturariibacter amylovorans</name>
    <dbReference type="NCBI Taxonomy" id="1084520"/>
    <lineage>
        <taxon>Bacteria</taxon>
        <taxon>Pseudomonadati</taxon>
        <taxon>Bacteroidota</taxon>
        <taxon>Chitinophagia</taxon>
        <taxon>Chitinophagales</taxon>
        <taxon>Chitinophagaceae</taxon>
        <taxon>Flaviaestuariibacter</taxon>
    </lineage>
</organism>
<keyword evidence="2" id="KW-1003">Cell membrane</keyword>
<evidence type="ECO:0000259" key="8">
    <source>
        <dbReference type="Pfam" id="PF12805"/>
    </source>
</evidence>
<gene>
    <name evidence="10" type="ORF">GCM10023184_11790</name>
</gene>
<feature type="domain" description="Integral membrane bound transporter" evidence="9">
    <location>
        <begin position="403"/>
        <end position="525"/>
    </location>
</feature>
<reference evidence="11" key="1">
    <citation type="journal article" date="2019" name="Int. J. Syst. Evol. Microbiol.">
        <title>The Global Catalogue of Microorganisms (GCM) 10K type strain sequencing project: providing services to taxonomists for standard genome sequencing and annotation.</title>
        <authorList>
            <consortium name="The Broad Institute Genomics Platform"/>
            <consortium name="The Broad Institute Genome Sequencing Center for Infectious Disease"/>
            <person name="Wu L."/>
            <person name="Ma J."/>
        </authorList>
    </citation>
    <scope>NUCLEOTIDE SEQUENCE [LARGE SCALE GENOMIC DNA]</scope>
    <source>
        <strain evidence="11">JCM 17919</strain>
    </source>
</reference>
<evidence type="ECO:0000259" key="9">
    <source>
        <dbReference type="Pfam" id="PF13515"/>
    </source>
</evidence>
<feature type="transmembrane region" description="Helical" evidence="7">
    <location>
        <begin position="416"/>
        <end position="434"/>
    </location>
</feature>
<keyword evidence="11" id="KW-1185">Reference proteome</keyword>
<protein>
    <submittedName>
        <fullName evidence="10">FUSC family protein</fullName>
    </submittedName>
</protein>
<dbReference type="InterPro" id="IPR032692">
    <property type="entry name" value="YccS_N"/>
</dbReference>
<evidence type="ECO:0000256" key="5">
    <source>
        <dbReference type="ARBA" id="ARBA00023136"/>
    </source>
</evidence>
<accession>A0ABP8GHE8</accession>
<evidence type="ECO:0000313" key="10">
    <source>
        <dbReference type="EMBL" id="GAA4324423.1"/>
    </source>
</evidence>
<feature type="transmembrane region" description="Helical" evidence="7">
    <location>
        <begin position="479"/>
        <end position="502"/>
    </location>
</feature>
<dbReference type="EMBL" id="BAABGY010000005">
    <property type="protein sequence ID" value="GAA4324423.1"/>
    <property type="molecule type" value="Genomic_DNA"/>
</dbReference>
<comment type="caution">
    <text evidence="10">The sequence shown here is derived from an EMBL/GenBank/DDBJ whole genome shotgun (WGS) entry which is preliminary data.</text>
</comment>
<dbReference type="InterPro" id="IPR049453">
    <property type="entry name" value="Memb_transporter_dom"/>
</dbReference>
<name>A0ABP8GHE8_9BACT</name>